<dbReference type="Gene3D" id="3.90.190.20">
    <property type="entry name" value="Mur ligase, C-terminal domain"/>
    <property type="match status" value="1"/>
</dbReference>
<dbReference type="Gene3D" id="3.40.1190.10">
    <property type="entry name" value="Mur-like, catalytic domain"/>
    <property type="match status" value="1"/>
</dbReference>
<dbReference type="PANTHER" id="PTHR43024">
    <property type="entry name" value="UDP-N-ACETYLMURAMOYL-TRIPEPTIDE--D-ALANYL-D-ALANINE LIGASE"/>
    <property type="match status" value="1"/>
</dbReference>
<reference evidence="14" key="1">
    <citation type="submission" date="2020-05" db="EMBL/GenBank/DDBJ databases">
        <authorList>
            <person name="Chiriac C."/>
            <person name="Salcher M."/>
            <person name="Ghai R."/>
            <person name="Kavagutti S V."/>
        </authorList>
    </citation>
    <scope>NUCLEOTIDE SEQUENCE</scope>
</reference>
<evidence type="ECO:0000256" key="9">
    <source>
        <dbReference type="ARBA" id="ARBA00023316"/>
    </source>
</evidence>
<evidence type="ECO:0000259" key="12">
    <source>
        <dbReference type="Pfam" id="PF02875"/>
    </source>
</evidence>
<dbReference type="InterPro" id="IPR013221">
    <property type="entry name" value="Mur_ligase_cen"/>
</dbReference>
<dbReference type="NCBIfam" id="TIGR01143">
    <property type="entry name" value="murF"/>
    <property type="match status" value="1"/>
</dbReference>
<evidence type="ECO:0000259" key="13">
    <source>
        <dbReference type="Pfam" id="PF08245"/>
    </source>
</evidence>
<dbReference type="PANTHER" id="PTHR43024:SF1">
    <property type="entry name" value="UDP-N-ACETYLMURAMOYL-TRIPEPTIDE--D-ALANYL-D-ALANINE LIGASE"/>
    <property type="match status" value="1"/>
</dbReference>
<dbReference type="SUPFAM" id="SSF53244">
    <property type="entry name" value="MurD-like peptide ligases, peptide-binding domain"/>
    <property type="match status" value="1"/>
</dbReference>
<evidence type="ECO:0000256" key="7">
    <source>
        <dbReference type="ARBA" id="ARBA00022984"/>
    </source>
</evidence>
<keyword evidence="9" id="KW-0961">Cell wall biogenesis/degradation</keyword>
<dbReference type="InterPro" id="IPR004101">
    <property type="entry name" value="Mur_ligase_C"/>
</dbReference>
<dbReference type="Gene3D" id="3.40.1390.10">
    <property type="entry name" value="MurE/MurF, N-terminal domain"/>
    <property type="match status" value="1"/>
</dbReference>
<protein>
    <recommendedName>
        <fullName evidence="10">UDP-MurNAc-pentapeptide synthetase</fullName>
    </recommendedName>
</protein>
<keyword evidence="2" id="KW-0436">Ligase</keyword>
<feature type="domain" description="Mur ligase C-terminal" evidence="12">
    <location>
        <begin position="316"/>
        <end position="442"/>
    </location>
</feature>
<keyword evidence="5" id="KW-0067">ATP-binding</keyword>
<keyword evidence="7" id="KW-0573">Peptidoglycan synthesis</keyword>
<evidence type="ECO:0000256" key="3">
    <source>
        <dbReference type="ARBA" id="ARBA00022618"/>
    </source>
</evidence>
<dbReference type="GO" id="GO:0051301">
    <property type="term" value="P:cell division"/>
    <property type="evidence" value="ECO:0007669"/>
    <property type="project" value="UniProtKB-KW"/>
</dbReference>
<keyword evidence="1" id="KW-0963">Cytoplasm</keyword>
<name>A0A6J6LZ41_9ZZZZ</name>
<dbReference type="GO" id="GO:0009252">
    <property type="term" value="P:peptidoglycan biosynthetic process"/>
    <property type="evidence" value="ECO:0007669"/>
    <property type="project" value="UniProtKB-KW"/>
</dbReference>
<keyword evidence="8" id="KW-0131">Cell cycle</keyword>
<dbReference type="SUPFAM" id="SSF53623">
    <property type="entry name" value="MurD-like peptide ligases, catalytic domain"/>
    <property type="match status" value="1"/>
</dbReference>
<evidence type="ECO:0000256" key="1">
    <source>
        <dbReference type="ARBA" id="ARBA00022490"/>
    </source>
</evidence>
<accession>A0A6J6LZ41</accession>
<dbReference type="SUPFAM" id="SSF63418">
    <property type="entry name" value="MurE/MurF N-terminal domain"/>
    <property type="match status" value="1"/>
</dbReference>
<evidence type="ECO:0000259" key="11">
    <source>
        <dbReference type="Pfam" id="PF01225"/>
    </source>
</evidence>
<evidence type="ECO:0000256" key="5">
    <source>
        <dbReference type="ARBA" id="ARBA00022840"/>
    </source>
</evidence>
<dbReference type="EMBL" id="CAEZWR010000083">
    <property type="protein sequence ID" value="CAB4665623.1"/>
    <property type="molecule type" value="Genomic_DNA"/>
</dbReference>
<dbReference type="Pfam" id="PF01225">
    <property type="entry name" value="Mur_ligase"/>
    <property type="match status" value="1"/>
</dbReference>
<evidence type="ECO:0000256" key="6">
    <source>
        <dbReference type="ARBA" id="ARBA00022960"/>
    </source>
</evidence>
<evidence type="ECO:0000256" key="8">
    <source>
        <dbReference type="ARBA" id="ARBA00023306"/>
    </source>
</evidence>
<dbReference type="InterPro" id="IPR005863">
    <property type="entry name" value="UDP-N-AcMur_synth"/>
</dbReference>
<keyword evidence="6" id="KW-0133">Cell shape</keyword>
<dbReference type="HAMAP" id="MF_02019">
    <property type="entry name" value="MurF"/>
    <property type="match status" value="1"/>
</dbReference>
<sequence length="459" mass="48352">MIALTVARVSEVLGGSLHGTDGAELITSVVVDSREVLVGSLFVAIPGERVDGHDYASGASTDGAVAVLSERALDVPCIVVPNTVDALGKLGKFVRDQLSCTVIAITGSRGKPSTKDLLEAVLGEFGQTIAPVGSFNTEVGVPLTILRANIETRFLILEMGMRGLGHIEYLCDLSSPSVGVLLNIGSAHMGMLGSQKAIAQAKGELIESLPTSGLAILNGDDPFVREQASRTNARVVFFGEAGTADVRASDVELDPMARPKFTLHYGGQEAKVKLRVHGEHFVSNALAVASVALEVGLPLDEVAAALSKATIQSKWRMEVSDTPDGVIVINDAYNANPESMRAALKTLAAMGTEQTTWAVLGEMLELGDDSMMEHDAIGRLVVRLDVSRLICVGPGTRVMHLAASNEGSWGDESMWVQDADAAIAVLREELLDGDIVLIKASRGVGLERVAAALTDQELP</sequence>
<gene>
    <name evidence="14" type="ORF">UFOPK2282_00807</name>
</gene>
<evidence type="ECO:0000313" key="14">
    <source>
        <dbReference type="EMBL" id="CAB4665623.1"/>
    </source>
</evidence>
<dbReference type="Pfam" id="PF08245">
    <property type="entry name" value="Mur_ligase_M"/>
    <property type="match status" value="1"/>
</dbReference>
<proteinExistence type="inferred from homology"/>
<keyword evidence="4" id="KW-0547">Nucleotide-binding</keyword>
<evidence type="ECO:0000256" key="4">
    <source>
        <dbReference type="ARBA" id="ARBA00022741"/>
    </source>
</evidence>
<dbReference type="InterPro" id="IPR000713">
    <property type="entry name" value="Mur_ligase_N"/>
</dbReference>
<keyword evidence="3" id="KW-0132">Cell division</keyword>
<dbReference type="AlphaFoldDB" id="A0A6J6LZ41"/>
<dbReference type="GO" id="GO:0005524">
    <property type="term" value="F:ATP binding"/>
    <property type="evidence" value="ECO:0007669"/>
    <property type="project" value="UniProtKB-KW"/>
</dbReference>
<dbReference type="GO" id="GO:0047480">
    <property type="term" value="F:UDP-N-acetylmuramoyl-tripeptide-D-alanyl-D-alanine ligase activity"/>
    <property type="evidence" value="ECO:0007669"/>
    <property type="project" value="InterPro"/>
</dbReference>
<dbReference type="InterPro" id="IPR035911">
    <property type="entry name" value="MurE/MurF_N"/>
</dbReference>
<dbReference type="InterPro" id="IPR051046">
    <property type="entry name" value="MurCDEF_CellWall_CoF430Synth"/>
</dbReference>
<feature type="domain" description="Mur ligase central" evidence="13">
    <location>
        <begin position="105"/>
        <end position="291"/>
    </location>
</feature>
<evidence type="ECO:0000256" key="2">
    <source>
        <dbReference type="ARBA" id="ARBA00022598"/>
    </source>
</evidence>
<dbReference type="Pfam" id="PF02875">
    <property type="entry name" value="Mur_ligase_C"/>
    <property type="match status" value="1"/>
</dbReference>
<dbReference type="GO" id="GO:0071555">
    <property type="term" value="P:cell wall organization"/>
    <property type="evidence" value="ECO:0007669"/>
    <property type="project" value="UniProtKB-KW"/>
</dbReference>
<feature type="domain" description="Mur ligase N-terminal catalytic" evidence="11">
    <location>
        <begin position="26"/>
        <end position="82"/>
    </location>
</feature>
<dbReference type="InterPro" id="IPR036615">
    <property type="entry name" value="Mur_ligase_C_dom_sf"/>
</dbReference>
<dbReference type="InterPro" id="IPR036565">
    <property type="entry name" value="Mur-like_cat_sf"/>
</dbReference>
<dbReference type="GO" id="GO:0008360">
    <property type="term" value="P:regulation of cell shape"/>
    <property type="evidence" value="ECO:0007669"/>
    <property type="project" value="UniProtKB-KW"/>
</dbReference>
<evidence type="ECO:0000256" key="10">
    <source>
        <dbReference type="ARBA" id="ARBA00031461"/>
    </source>
</evidence>
<organism evidence="14">
    <name type="scientific">freshwater metagenome</name>
    <dbReference type="NCBI Taxonomy" id="449393"/>
    <lineage>
        <taxon>unclassified sequences</taxon>
        <taxon>metagenomes</taxon>
        <taxon>ecological metagenomes</taxon>
    </lineage>
</organism>